<dbReference type="InterPro" id="IPR005665">
    <property type="entry name" value="SecF_bac"/>
</dbReference>
<dbReference type="SUPFAM" id="SSF82866">
    <property type="entry name" value="Multidrug efflux transporter AcrB transmembrane domain"/>
    <property type="match status" value="1"/>
</dbReference>
<evidence type="ECO:0000256" key="2">
    <source>
        <dbReference type="ARBA" id="ARBA00022448"/>
    </source>
</evidence>
<keyword evidence="9 10" id="KW-0472">Membrane</keyword>
<evidence type="ECO:0000256" key="7">
    <source>
        <dbReference type="ARBA" id="ARBA00022989"/>
    </source>
</evidence>
<keyword evidence="8 10" id="KW-0811">Translocation</keyword>
<evidence type="ECO:0000256" key="10">
    <source>
        <dbReference type="HAMAP-Rule" id="MF_01464"/>
    </source>
</evidence>
<dbReference type="PANTHER" id="PTHR30081:SF8">
    <property type="entry name" value="PROTEIN TRANSLOCASE SUBUNIT SECF"/>
    <property type="match status" value="1"/>
</dbReference>
<feature type="transmembrane region" description="Helical" evidence="10">
    <location>
        <begin position="259"/>
        <end position="286"/>
    </location>
</feature>
<dbReference type="PRINTS" id="PR01755">
    <property type="entry name" value="SECFTRNLCASE"/>
</dbReference>
<dbReference type="EMBL" id="LCOK01000009">
    <property type="protein sequence ID" value="KKU76981.1"/>
    <property type="molecule type" value="Genomic_DNA"/>
</dbReference>
<organism evidence="12 13">
    <name type="scientific">Candidatus Giovannonibacteria bacterium GW2011_GWB1_47_6b</name>
    <dbReference type="NCBI Taxonomy" id="1618655"/>
    <lineage>
        <taxon>Bacteria</taxon>
        <taxon>Candidatus Giovannoniibacteriota</taxon>
    </lineage>
</organism>
<feature type="transmembrane region" description="Helical" evidence="10">
    <location>
        <begin position="236"/>
        <end position="253"/>
    </location>
</feature>
<reference evidence="12 13" key="1">
    <citation type="journal article" date="2015" name="Nature">
        <title>rRNA introns, odd ribosomes, and small enigmatic genomes across a large radiation of phyla.</title>
        <authorList>
            <person name="Brown C.T."/>
            <person name="Hug L.A."/>
            <person name="Thomas B.C."/>
            <person name="Sharon I."/>
            <person name="Castelle C.J."/>
            <person name="Singh A."/>
            <person name="Wilkins M.J."/>
            <person name="Williams K.H."/>
            <person name="Banfield J.F."/>
        </authorList>
    </citation>
    <scope>NUCLEOTIDE SEQUENCE [LARGE SCALE GENOMIC DNA]</scope>
</reference>
<dbReference type="AlphaFoldDB" id="A0A0G1T574"/>
<dbReference type="GO" id="GO:0065002">
    <property type="term" value="P:intracellular protein transmembrane transport"/>
    <property type="evidence" value="ECO:0007669"/>
    <property type="project" value="UniProtKB-UniRule"/>
</dbReference>
<keyword evidence="7 10" id="KW-1133">Transmembrane helix</keyword>
<dbReference type="NCBIfam" id="TIGR00966">
    <property type="entry name" value="transloc_SecF"/>
    <property type="match status" value="1"/>
</dbReference>
<dbReference type="PATRIC" id="fig|1618655.3.peg.236"/>
<gene>
    <name evidence="10" type="primary">secF</name>
    <name evidence="12" type="ORF">UY02_C0009G0010</name>
</gene>
<dbReference type="PROSITE" id="PS50156">
    <property type="entry name" value="SSD"/>
    <property type="match status" value="1"/>
</dbReference>
<keyword evidence="4" id="KW-0997">Cell inner membrane</keyword>
<feature type="transmembrane region" description="Helical" evidence="10">
    <location>
        <begin position="119"/>
        <end position="138"/>
    </location>
</feature>
<dbReference type="InterPro" id="IPR022646">
    <property type="entry name" value="SecD/SecF_CS"/>
</dbReference>
<dbReference type="Pfam" id="PF07549">
    <property type="entry name" value="Sec_GG"/>
    <property type="match status" value="1"/>
</dbReference>
<dbReference type="Gene3D" id="1.20.1640.10">
    <property type="entry name" value="Multidrug efflux transporter AcrB transmembrane domain"/>
    <property type="match status" value="1"/>
</dbReference>
<evidence type="ECO:0000256" key="1">
    <source>
        <dbReference type="ARBA" id="ARBA00004651"/>
    </source>
</evidence>
<dbReference type="InterPro" id="IPR022645">
    <property type="entry name" value="SecD/SecF_bac"/>
</dbReference>
<dbReference type="InterPro" id="IPR048634">
    <property type="entry name" value="SecD_SecF_C"/>
</dbReference>
<keyword evidence="3 10" id="KW-1003">Cell membrane</keyword>
<dbReference type="HAMAP" id="MF_01464_B">
    <property type="entry name" value="SecF_B"/>
    <property type="match status" value="1"/>
</dbReference>
<dbReference type="GO" id="GO:0043952">
    <property type="term" value="P:protein transport by the Sec complex"/>
    <property type="evidence" value="ECO:0007669"/>
    <property type="project" value="UniProtKB-UniRule"/>
</dbReference>
<dbReference type="PANTHER" id="PTHR30081">
    <property type="entry name" value="PROTEIN-EXPORT MEMBRANE PROTEIN SEC"/>
    <property type="match status" value="1"/>
</dbReference>
<dbReference type="GO" id="GO:0015450">
    <property type="term" value="F:protein-transporting ATPase activity"/>
    <property type="evidence" value="ECO:0007669"/>
    <property type="project" value="InterPro"/>
</dbReference>
<comment type="function">
    <text evidence="10">Part of the Sec protein translocase complex. Interacts with the SecYEG preprotein conducting channel. SecDF uses the proton motive force (PMF) to complete protein translocation after the ATP-dependent function of SecA.</text>
</comment>
<dbReference type="GO" id="GO:0005886">
    <property type="term" value="C:plasma membrane"/>
    <property type="evidence" value="ECO:0007669"/>
    <property type="project" value="UniProtKB-SubCell"/>
</dbReference>
<feature type="domain" description="SSD" evidence="11">
    <location>
        <begin position="119"/>
        <end position="285"/>
    </location>
</feature>
<evidence type="ECO:0000313" key="13">
    <source>
        <dbReference type="Proteomes" id="UP000034682"/>
    </source>
</evidence>
<comment type="caution">
    <text evidence="12">The sequence shown here is derived from an EMBL/GenBank/DDBJ whole genome shotgun (WGS) entry which is preliminary data.</text>
</comment>
<keyword evidence="5 10" id="KW-0812">Transmembrane</keyword>
<comment type="subunit">
    <text evidence="10">Forms a complex with SecD. Part of the essential Sec protein translocation apparatus which comprises SecA, SecYEG and auxiliary proteins SecDF. Other proteins may also be involved.</text>
</comment>
<feature type="transmembrane region" description="Helical" evidence="10">
    <location>
        <begin position="150"/>
        <end position="176"/>
    </location>
</feature>
<comment type="subcellular location">
    <subcellularLocation>
        <location evidence="1 10">Cell membrane</location>
        <topology evidence="1 10">Multi-pass membrane protein</topology>
    </subcellularLocation>
</comment>
<sequence>MLPIIKNKFIFLTLSGVLVLASIVAIWQFGLTPGIDFAGGVSWQLQFASAPDRAELQNFFPEGLITPGDNGDIMIRLKNLTDQEKAQKLTELSAKFGAVEELQFQNIGPAVGNDLRRKAIWAFALVLVTISLYVAFAFRKVSQPVSSWKYGVITLVTLFHDTLIPAGMFAVLGYLFHVEVDTNFIVAILVVMGFSVHDTIVVFDRIRENLRIEGGVRADFNQLVNKSVNQTLARSVNTSLTLVLTLLALYFLGPITLQYFILTILVGTVVGTYSSIFVASPLLTLWR</sequence>
<dbReference type="Proteomes" id="UP000034682">
    <property type="component" value="Unassembled WGS sequence"/>
</dbReference>
<evidence type="ECO:0000256" key="5">
    <source>
        <dbReference type="ARBA" id="ARBA00022692"/>
    </source>
</evidence>
<feature type="transmembrane region" description="Helical" evidence="10">
    <location>
        <begin position="9"/>
        <end position="29"/>
    </location>
</feature>
<proteinExistence type="inferred from homology"/>
<protein>
    <recommendedName>
        <fullName evidence="10">Protein-export membrane protein SecF</fullName>
    </recommendedName>
</protein>
<keyword evidence="6 10" id="KW-0653">Protein transport</keyword>
<evidence type="ECO:0000256" key="8">
    <source>
        <dbReference type="ARBA" id="ARBA00023010"/>
    </source>
</evidence>
<dbReference type="GO" id="GO:0006605">
    <property type="term" value="P:protein targeting"/>
    <property type="evidence" value="ECO:0007669"/>
    <property type="project" value="UniProtKB-UniRule"/>
</dbReference>
<name>A0A0G1T574_9BACT</name>
<keyword evidence="2 10" id="KW-0813">Transport</keyword>
<dbReference type="InterPro" id="IPR000731">
    <property type="entry name" value="SSD"/>
</dbReference>
<dbReference type="Pfam" id="PF02355">
    <property type="entry name" value="SecD_SecF_C"/>
    <property type="match status" value="1"/>
</dbReference>
<comment type="similarity">
    <text evidence="10">Belongs to the SecD/SecF family. SecF subfamily.</text>
</comment>
<evidence type="ECO:0000256" key="3">
    <source>
        <dbReference type="ARBA" id="ARBA00022475"/>
    </source>
</evidence>
<feature type="transmembrane region" description="Helical" evidence="10">
    <location>
        <begin position="182"/>
        <end position="203"/>
    </location>
</feature>
<evidence type="ECO:0000256" key="6">
    <source>
        <dbReference type="ARBA" id="ARBA00022927"/>
    </source>
</evidence>
<accession>A0A0G1T574</accession>
<evidence type="ECO:0000256" key="9">
    <source>
        <dbReference type="ARBA" id="ARBA00023136"/>
    </source>
</evidence>
<evidence type="ECO:0000313" key="12">
    <source>
        <dbReference type="EMBL" id="KKU76981.1"/>
    </source>
</evidence>
<evidence type="ECO:0000256" key="4">
    <source>
        <dbReference type="ARBA" id="ARBA00022519"/>
    </source>
</evidence>
<dbReference type="InterPro" id="IPR022813">
    <property type="entry name" value="SecD/SecF_arch_bac"/>
</dbReference>
<evidence type="ECO:0000259" key="11">
    <source>
        <dbReference type="PROSITE" id="PS50156"/>
    </source>
</evidence>